<sequence length="207" mass="21663">MANTTKASNTPAIEKATHRAWDDWVSLLSAAGAGDLPHPQIAELAVAQMPAELKNPGWWAQAVAIAFEQHVGRRVPGQKADGTFAASASKTRAGSRREALSALAEAVTRADAAGGLGGVALDGAARQSETDKWCYWRADFADGTRASISISEASGKAKISVEHGPTGPPRRGRALESRVEGPAGAALGLRDLLGISPRFAIKFNERT</sequence>
<protein>
    <recommendedName>
        <fullName evidence="4">DUF4287 domain-containing protein</fullName>
    </recommendedName>
</protein>
<evidence type="ECO:0000313" key="2">
    <source>
        <dbReference type="EMBL" id="MBG6084344.1"/>
    </source>
</evidence>
<evidence type="ECO:0008006" key="4">
    <source>
        <dbReference type="Google" id="ProtNLM"/>
    </source>
</evidence>
<dbReference type="AlphaFoldDB" id="A0A931D4N0"/>
<name>A0A931D4N0_9MICC</name>
<dbReference type="Proteomes" id="UP000625033">
    <property type="component" value="Unassembled WGS sequence"/>
</dbReference>
<dbReference type="RefSeq" id="WP_196835666.1">
    <property type="nucleotide sequence ID" value="NZ_JADOTZ010000001.1"/>
</dbReference>
<accession>A0A931D4N0</accession>
<evidence type="ECO:0000313" key="3">
    <source>
        <dbReference type="Proteomes" id="UP000625033"/>
    </source>
</evidence>
<feature type="region of interest" description="Disordered" evidence="1">
    <location>
        <begin position="156"/>
        <end position="175"/>
    </location>
</feature>
<dbReference type="EMBL" id="JADOTZ010000001">
    <property type="protein sequence ID" value="MBG6084344.1"/>
    <property type="molecule type" value="Genomic_DNA"/>
</dbReference>
<proteinExistence type="predicted"/>
<reference evidence="2" key="1">
    <citation type="submission" date="2020-11" db="EMBL/GenBank/DDBJ databases">
        <title>Sequencing the genomes of 1000 actinobacteria strains.</title>
        <authorList>
            <person name="Klenk H.-P."/>
        </authorList>
    </citation>
    <scope>NUCLEOTIDE SEQUENCE</scope>
    <source>
        <strain evidence="2">DSM 26152</strain>
    </source>
</reference>
<keyword evidence="3" id="KW-1185">Reference proteome</keyword>
<gene>
    <name evidence="2" type="ORF">IW252_001111</name>
</gene>
<evidence type="ECO:0000256" key="1">
    <source>
        <dbReference type="SAM" id="MobiDB-lite"/>
    </source>
</evidence>
<organism evidence="2 3">
    <name type="scientific">Zhihengliuella flava</name>
    <dbReference type="NCBI Taxonomy" id="1285193"/>
    <lineage>
        <taxon>Bacteria</taxon>
        <taxon>Bacillati</taxon>
        <taxon>Actinomycetota</taxon>
        <taxon>Actinomycetes</taxon>
        <taxon>Micrococcales</taxon>
        <taxon>Micrococcaceae</taxon>
        <taxon>Zhihengliuella</taxon>
    </lineage>
</organism>
<comment type="caution">
    <text evidence="2">The sequence shown here is derived from an EMBL/GenBank/DDBJ whole genome shotgun (WGS) entry which is preliminary data.</text>
</comment>